<dbReference type="Proteomes" id="UP000050761">
    <property type="component" value="Unassembled WGS sequence"/>
</dbReference>
<dbReference type="EMBL" id="UZAH01038904">
    <property type="protein sequence ID" value="VDP54883.1"/>
    <property type="molecule type" value="Genomic_DNA"/>
</dbReference>
<accession>A0A183GTD5</accession>
<protein>
    <submittedName>
        <fullName evidence="4">Myosin motor domain-containing protein</fullName>
    </submittedName>
</protein>
<gene>
    <name evidence="2" type="ORF">HPBE_LOCUS25954</name>
</gene>
<name>A0A183GTD5_HELPZ</name>
<dbReference type="AlphaFoldDB" id="A0A183GTD5"/>
<reference evidence="2 3" key="1">
    <citation type="submission" date="2018-11" db="EMBL/GenBank/DDBJ databases">
        <authorList>
            <consortium name="Pathogen Informatics"/>
        </authorList>
    </citation>
    <scope>NUCLEOTIDE SEQUENCE [LARGE SCALE GENOMIC DNA]</scope>
</reference>
<evidence type="ECO:0000313" key="2">
    <source>
        <dbReference type="EMBL" id="VDP54883.1"/>
    </source>
</evidence>
<accession>A0A3P8IA69</accession>
<feature type="compositionally biased region" description="Basic and acidic residues" evidence="1">
    <location>
        <begin position="147"/>
        <end position="159"/>
    </location>
</feature>
<dbReference type="WBParaSite" id="HPBE_0002595501-mRNA-1">
    <property type="protein sequence ID" value="HPBE_0002595501-mRNA-1"/>
    <property type="gene ID" value="HPBE_0002595501"/>
</dbReference>
<sequence length="159" mass="17982">MALQALFHNRRQEELRDFKLKDVFDKVNMDAADFRNGLEEWDCSQSVTMTLAALVTRTYSNLPYSSVKRKTDVISTPNNPHRRSLGEIGDYDLDSLSHRLIESRNAEAGILGRVEALRSEAIGEGRRFAVDRLPDDGSRKHCSCQRRQADDDSARNGGL</sequence>
<evidence type="ECO:0000313" key="3">
    <source>
        <dbReference type="Proteomes" id="UP000050761"/>
    </source>
</evidence>
<reference evidence="4" key="2">
    <citation type="submission" date="2019-09" db="UniProtKB">
        <authorList>
            <consortium name="WormBaseParasite"/>
        </authorList>
    </citation>
    <scope>IDENTIFICATION</scope>
</reference>
<evidence type="ECO:0000256" key="1">
    <source>
        <dbReference type="SAM" id="MobiDB-lite"/>
    </source>
</evidence>
<proteinExistence type="predicted"/>
<keyword evidence="3" id="KW-1185">Reference proteome</keyword>
<evidence type="ECO:0000313" key="4">
    <source>
        <dbReference type="WBParaSite" id="HPBE_0002595501-mRNA-1"/>
    </source>
</evidence>
<organism evidence="3 4">
    <name type="scientific">Heligmosomoides polygyrus</name>
    <name type="common">Parasitic roundworm</name>
    <dbReference type="NCBI Taxonomy" id="6339"/>
    <lineage>
        <taxon>Eukaryota</taxon>
        <taxon>Metazoa</taxon>
        <taxon>Ecdysozoa</taxon>
        <taxon>Nematoda</taxon>
        <taxon>Chromadorea</taxon>
        <taxon>Rhabditida</taxon>
        <taxon>Rhabditina</taxon>
        <taxon>Rhabditomorpha</taxon>
        <taxon>Strongyloidea</taxon>
        <taxon>Heligmosomidae</taxon>
        <taxon>Heligmosomoides</taxon>
    </lineage>
</organism>
<dbReference type="OrthoDB" id="5823276at2759"/>
<feature type="region of interest" description="Disordered" evidence="1">
    <location>
        <begin position="137"/>
        <end position="159"/>
    </location>
</feature>